<dbReference type="GO" id="GO:0016020">
    <property type="term" value="C:membrane"/>
    <property type="evidence" value="ECO:0007669"/>
    <property type="project" value="UniProtKB-SubCell"/>
</dbReference>
<evidence type="ECO:0000313" key="8">
    <source>
        <dbReference type="Proteomes" id="UP000230750"/>
    </source>
</evidence>
<protein>
    <submittedName>
        <fullName evidence="7">Putative dysferlin-like</fullName>
    </submittedName>
</protein>
<keyword evidence="8" id="KW-1185">Reference proteome</keyword>
<dbReference type="OrthoDB" id="270970at2759"/>
<comment type="caution">
    <text evidence="7">The sequence shown here is derived from an EMBL/GenBank/DDBJ whole genome shotgun (WGS) entry which is preliminary data.</text>
</comment>
<keyword evidence="2" id="KW-0812">Transmembrane</keyword>
<evidence type="ECO:0000259" key="6">
    <source>
        <dbReference type="PROSITE" id="PS50004"/>
    </source>
</evidence>
<dbReference type="InterPro" id="IPR035892">
    <property type="entry name" value="C2_domain_sf"/>
</dbReference>
<evidence type="ECO:0000256" key="3">
    <source>
        <dbReference type="ARBA" id="ARBA00022737"/>
    </source>
</evidence>
<feature type="domain" description="C2" evidence="6">
    <location>
        <begin position="1"/>
        <end position="128"/>
    </location>
</feature>
<organism evidence="7 8">
    <name type="scientific">Stichopus japonicus</name>
    <name type="common">Sea cucumber</name>
    <dbReference type="NCBI Taxonomy" id="307972"/>
    <lineage>
        <taxon>Eukaryota</taxon>
        <taxon>Metazoa</taxon>
        <taxon>Echinodermata</taxon>
        <taxon>Eleutherozoa</taxon>
        <taxon>Echinozoa</taxon>
        <taxon>Holothuroidea</taxon>
        <taxon>Aspidochirotacea</taxon>
        <taxon>Aspidochirotida</taxon>
        <taxon>Stichopodidae</taxon>
        <taxon>Apostichopus</taxon>
    </lineage>
</organism>
<dbReference type="InterPro" id="IPR037721">
    <property type="entry name" value="Ferlin"/>
</dbReference>
<dbReference type="InterPro" id="IPR000008">
    <property type="entry name" value="C2_dom"/>
</dbReference>
<dbReference type="PANTHER" id="PTHR12546:SF33">
    <property type="entry name" value="SPERM VESICLE FUSION PROTEIN FER-1"/>
    <property type="match status" value="1"/>
</dbReference>
<evidence type="ECO:0000256" key="1">
    <source>
        <dbReference type="ARBA" id="ARBA00004167"/>
    </source>
</evidence>
<dbReference type="GO" id="GO:0061025">
    <property type="term" value="P:membrane fusion"/>
    <property type="evidence" value="ECO:0007669"/>
    <property type="project" value="TreeGrafter"/>
</dbReference>
<name>A0A2G8JG32_STIJA</name>
<evidence type="ECO:0000256" key="4">
    <source>
        <dbReference type="ARBA" id="ARBA00022989"/>
    </source>
</evidence>
<accession>A0A2G8JG32</accession>
<dbReference type="Gene3D" id="2.60.40.150">
    <property type="entry name" value="C2 domain"/>
    <property type="match status" value="1"/>
</dbReference>
<comment type="subcellular location">
    <subcellularLocation>
        <location evidence="1">Membrane</location>
        <topology evidence="1">Single-pass membrane protein</topology>
    </subcellularLocation>
</comment>
<keyword evidence="5" id="KW-0472">Membrane</keyword>
<keyword evidence="4" id="KW-1133">Transmembrane helix</keyword>
<evidence type="ECO:0000313" key="7">
    <source>
        <dbReference type="EMBL" id="PIK34714.1"/>
    </source>
</evidence>
<keyword evidence="3" id="KW-0677">Repeat</keyword>
<dbReference type="PANTHER" id="PTHR12546">
    <property type="entry name" value="FER-1-LIKE"/>
    <property type="match status" value="1"/>
</dbReference>
<evidence type="ECO:0000256" key="5">
    <source>
        <dbReference type="ARBA" id="ARBA00023136"/>
    </source>
</evidence>
<dbReference type="SUPFAM" id="SSF49562">
    <property type="entry name" value="C2 domain (Calcium/lipid-binding domain, CaLB)"/>
    <property type="match status" value="1"/>
</dbReference>
<proteinExistence type="predicted"/>
<evidence type="ECO:0000256" key="2">
    <source>
        <dbReference type="ARBA" id="ARBA00022692"/>
    </source>
</evidence>
<dbReference type="Pfam" id="PF00168">
    <property type="entry name" value="C2"/>
    <property type="match status" value="2"/>
</dbReference>
<dbReference type="Proteomes" id="UP000230750">
    <property type="component" value="Unassembled WGS sequence"/>
</dbReference>
<dbReference type="CDD" id="cd08374">
    <property type="entry name" value="C2F_Ferlin"/>
    <property type="match status" value="1"/>
</dbReference>
<dbReference type="STRING" id="307972.A0A2G8JG32"/>
<dbReference type="PROSITE" id="PS50004">
    <property type="entry name" value="C2"/>
    <property type="match status" value="1"/>
</dbReference>
<dbReference type="EMBL" id="MRZV01002095">
    <property type="protein sequence ID" value="PIK34714.1"/>
    <property type="molecule type" value="Genomic_DNA"/>
</dbReference>
<dbReference type="GO" id="GO:0007009">
    <property type="term" value="P:plasma membrane organization"/>
    <property type="evidence" value="ECO:0007669"/>
    <property type="project" value="TreeGrafter"/>
</dbReference>
<dbReference type="AlphaFoldDB" id="A0A2G8JG32"/>
<gene>
    <name evidence="7" type="ORF">BSL78_28460</name>
</gene>
<reference evidence="7 8" key="1">
    <citation type="journal article" date="2017" name="PLoS Biol.">
        <title>The sea cucumber genome provides insights into morphological evolution and visceral regeneration.</title>
        <authorList>
            <person name="Zhang X."/>
            <person name="Sun L."/>
            <person name="Yuan J."/>
            <person name="Sun Y."/>
            <person name="Gao Y."/>
            <person name="Zhang L."/>
            <person name="Li S."/>
            <person name="Dai H."/>
            <person name="Hamel J.F."/>
            <person name="Liu C."/>
            <person name="Yu Y."/>
            <person name="Liu S."/>
            <person name="Lin W."/>
            <person name="Guo K."/>
            <person name="Jin S."/>
            <person name="Xu P."/>
            <person name="Storey K.B."/>
            <person name="Huan P."/>
            <person name="Zhang T."/>
            <person name="Zhou Y."/>
            <person name="Zhang J."/>
            <person name="Lin C."/>
            <person name="Li X."/>
            <person name="Xing L."/>
            <person name="Huo D."/>
            <person name="Sun M."/>
            <person name="Wang L."/>
            <person name="Mercier A."/>
            <person name="Li F."/>
            <person name="Yang H."/>
            <person name="Xiang J."/>
        </authorList>
    </citation>
    <scope>NUCLEOTIDE SEQUENCE [LARGE SCALE GENOMIC DNA]</scope>
    <source>
        <strain evidence="7">Shaxun</strain>
        <tissue evidence="7">Muscle</tissue>
    </source>
</reference>
<dbReference type="InterPro" id="IPR037725">
    <property type="entry name" value="C2F_Ferlin"/>
</dbReference>
<sequence>MRHLEHEGRHSRRNVHHGERMSDIYVKGWLAGLDEKQETDVHYRSLNGTGNFNWRFVFEFDYIPPEQVMVITQKEHIWSLDKTEIRVPPTLIIQIWDNDKFSPDDFLGTLELNLNNMPASVKKAKKCSSSNSRPAGPT</sequence>